<reference evidence="4" key="3">
    <citation type="journal article" date="2013" name="Nat. Biotechnol.">
        <title>Chinese hamster genome sequenced from sorted chromosomes.</title>
        <authorList>
            <person name="Brinkrolf K."/>
            <person name="Rupp O."/>
            <person name="Laux H."/>
            <person name="Kollin F."/>
            <person name="Ernst W."/>
            <person name="Linke B."/>
            <person name="Kofler R."/>
            <person name="Romand S."/>
            <person name="Hesse F."/>
            <person name="Budach W.E."/>
            <person name="Galosy S."/>
            <person name="Muller D."/>
            <person name="Noll T."/>
            <person name="Wienberg J."/>
            <person name="Jostock T."/>
            <person name="Leonard M."/>
            <person name="Grillari J."/>
            <person name="Tauch A."/>
            <person name="Goesmann A."/>
            <person name="Helk B."/>
            <person name="Mott J.E."/>
            <person name="Puhler A."/>
            <person name="Borth N."/>
        </authorList>
    </citation>
    <scope>NUCLEOTIDE SEQUENCE [LARGE SCALE GENOMIC DNA]</scope>
    <source>
        <strain evidence="4">17A/GY</strain>
    </source>
</reference>
<organism evidence="1 3">
    <name type="scientific">Cricetulus griseus</name>
    <name type="common">Chinese hamster</name>
    <name type="synonym">Cricetulus barabensis griseus</name>
    <dbReference type="NCBI Taxonomy" id="10029"/>
    <lineage>
        <taxon>Eukaryota</taxon>
        <taxon>Metazoa</taxon>
        <taxon>Chordata</taxon>
        <taxon>Craniata</taxon>
        <taxon>Vertebrata</taxon>
        <taxon>Euteleostomi</taxon>
        <taxon>Mammalia</taxon>
        <taxon>Eutheria</taxon>
        <taxon>Euarchontoglires</taxon>
        <taxon>Glires</taxon>
        <taxon>Rodentia</taxon>
        <taxon>Myomorpha</taxon>
        <taxon>Muroidea</taxon>
        <taxon>Cricetidae</taxon>
        <taxon>Cricetinae</taxon>
        <taxon>Cricetulus</taxon>
    </lineage>
</organism>
<evidence type="ECO:0000313" key="4">
    <source>
        <dbReference type="Proteomes" id="UP000030759"/>
    </source>
</evidence>
<dbReference type="Proteomes" id="UP000001075">
    <property type="component" value="Unassembled WGS sequence"/>
</dbReference>
<dbReference type="AlphaFoldDB" id="G3HL87"/>
<sequence length="70" mass="8069">MEDRMEMCLLMVHRRSKTHGRKTAVLPFKTHGRKTAVLPFTGWGPLMSSNAVAQWVVCCRKYTDELLLFS</sequence>
<name>G3HL87_CRIGR</name>
<dbReference type="EMBL" id="KE666025">
    <property type="protein sequence ID" value="ERE88361.1"/>
    <property type="molecule type" value="Genomic_DNA"/>
</dbReference>
<reference evidence="2" key="4">
    <citation type="submission" date="2013-03" db="EMBL/GenBank/DDBJ databases">
        <title>Chinese hamster genome sequenced from sorted chromosomes.</title>
        <authorList>
            <person name="Brinkrolf K."/>
            <person name="Rupp O."/>
            <person name="Laux H."/>
            <person name="Kollin F."/>
            <person name="Ernst W."/>
            <person name="Linke B."/>
            <person name="Kofler R."/>
            <person name="Romand S."/>
            <person name="Hesse F."/>
            <person name="Budach W.E."/>
            <person name="Galosy S."/>
            <person name="Muller D."/>
            <person name="Noll T."/>
            <person name="Wienberg J."/>
            <person name="Jostock T."/>
            <person name="Leonard M."/>
            <person name="Grillari J."/>
            <person name="Tauch A."/>
            <person name="Goesmann A."/>
            <person name="Helk B."/>
            <person name="Mott J.E."/>
            <person name="Puehler A."/>
            <person name="Borth N."/>
        </authorList>
    </citation>
    <scope>NUCLEOTIDE SEQUENCE</scope>
    <source>
        <strain evidence="2">17A/GY</strain>
    </source>
</reference>
<evidence type="ECO:0000313" key="2">
    <source>
        <dbReference type="EMBL" id="ERE88361.1"/>
    </source>
</evidence>
<dbReference type="EMBL" id="JH000480">
    <property type="protein sequence ID" value="EGV93471.1"/>
    <property type="molecule type" value="Genomic_DNA"/>
</dbReference>
<evidence type="ECO:0000313" key="1">
    <source>
        <dbReference type="EMBL" id="EGV93471.1"/>
    </source>
</evidence>
<evidence type="ECO:0000313" key="3">
    <source>
        <dbReference type="Proteomes" id="UP000001075"/>
    </source>
</evidence>
<accession>G3HL87</accession>
<proteinExistence type="predicted"/>
<protein>
    <submittedName>
        <fullName evidence="1">Uncharacterized protein</fullName>
    </submittedName>
</protein>
<gene>
    <name evidence="2" type="ORF">H671_1g3126</name>
    <name evidence="1" type="ORF">I79_011472</name>
</gene>
<reference evidence="1" key="2">
    <citation type="submission" date="2011-08" db="EMBL/GenBank/DDBJ databases">
        <title>The genomic sequence of the Chinese hamster ovary CHO-K1 cell line.</title>
        <authorList>
            <person name="Xu X."/>
            <person name="Nagarajan H."/>
            <person name="Lewis N.E."/>
            <person name="Pan S."/>
            <person name="Cai Z."/>
            <person name="Liu X."/>
            <person name="Chen W."/>
            <person name="Xie M."/>
            <person name="Wang W."/>
            <person name="Hammond S."/>
            <person name="Andersen M.R."/>
            <person name="Neff N."/>
            <person name="Passarelli B."/>
            <person name="Koh W."/>
            <person name="Fan C.H."/>
            <person name="Wang J."/>
            <person name="Gui Y."/>
            <person name="Lee K.H."/>
            <person name="Betenbaugh M.J."/>
            <person name="Quake S.R."/>
            <person name="Famili I."/>
            <person name="Palsson B.O."/>
            <person name="Wang J."/>
        </authorList>
    </citation>
    <scope>NUCLEOTIDE SEQUENCE</scope>
</reference>
<dbReference type="Proteomes" id="UP000030759">
    <property type="component" value="Unassembled WGS sequence"/>
</dbReference>
<reference evidence="3" key="1">
    <citation type="journal article" date="2011" name="Nat. Biotechnol.">
        <title>The genomic sequence of the Chinese hamster ovary (CHO)-K1 cell line.</title>
        <authorList>
            <person name="Xu X."/>
            <person name="Nagarajan H."/>
            <person name="Lewis N.E."/>
            <person name="Pan S."/>
            <person name="Cai Z."/>
            <person name="Liu X."/>
            <person name="Chen W."/>
            <person name="Xie M."/>
            <person name="Wang W."/>
            <person name="Hammond S."/>
            <person name="Andersen M.R."/>
            <person name="Neff N."/>
            <person name="Passarelli B."/>
            <person name="Koh W."/>
            <person name="Fan H.C."/>
            <person name="Wang J."/>
            <person name="Gui Y."/>
            <person name="Lee K.H."/>
            <person name="Betenbaugh M.J."/>
            <person name="Quake S.R."/>
            <person name="Famili I."/>
            <person name="Palsson B.O."/>
            <person name="Wang J."/>
        </authorList>
    </citation>
    <scope>NUCLEOTIDE SEQUENCE [LARGE SCALE GENOMIC DNA]</scope>
    <source>
        <strain evidence="3">CHO K1 cell line</strain>
    </source>
</reference>